<proteinExistence type="inferred from homology"/>
<dbReference type="InterPro" id="IPR045862">
    <property type="entry name" value="Trf4-like"/>
</dbReference>
<accession>A0A7C8HZ95</accession>
<dbReference type="InterPro" id="IPR043519">
    <property type="entry name" value="NT_sf"/>
</dbReference>
<dbReference type="PANTHER" id="PTHR23092:SF15">
    <property type="entry name" value="INACTIVE NON-CANONICAL POLY(A) RNA POLYMERASE PROTEIN TRF4-2-RELATED"/>
    <property type="match status" value="1"/>
</dbReference>
<name>A0A7C8HZ95_9PLEO</name>
<dbReference type="Pfam" id="PF22600">
    <property type="entry name" value="MTPAP-like_central"/>
    <property type="match status" value="1"/>
</dbReference>
<evidence type="ECO:0000259" key="7">
    <source>
        <dbReference type="Pfam" id="PF22600"/>
    </source>
</evidence>
<dbReference type="GO" id="GO:0031499">
    <property type="term" value="C:TRAMP complex"/>
    <property type="evidence" value="ECO:0007669"/>
    <property type="project" value="TreeGrafter"/>
</dbReference>
<dbReference type="CDD" id="cd05402">
    <property type="entry name" value="NT_PAP_TUTase"/>
    <property type="match status" value="1"/>
</dbReference>
<dbReference type="InterPro" id="IPR054708">
    <property type="entry name" value="MTPAP-like_central"/>
</dbReference>
<dbReference type="GO" id="GO:1990817">
    <property type="term" value="F:poly(A) RNA polymerase activity"/>
    <property type="evidence" value="ECO:0007669"/>
    <property type="project" value="UniProtKB-EC"/>
</dbReference>
<feature type="compositionally biased region" description="Polar residues" evidence="5">
    <location>
        <begin position="62"/>
        <end position="78"/>
    </location>
</feature>
<evidence type="ECO:0000313" key="8">
    <source>
        <dbReference type="EMBL" id="KAF2865968.1"/>
    </source>
</evidence>
<organism evidence="8 9">
    <name type="scientific">Massariosphaeria phaeospora</name>
    <dbReference type="NCBI Taxonomy" id="100035"/>
    <lineage>
        <taxon>Eukaryota</taxon>
        <taxon>Fungi</taxon>
        <taxon>Dikarya</taxon>
        <taxon>Ascomycota</taxon>
        <taxon>Pezizomycotina</taxon>
        <taxon>Dothideomycetes</taxon>
        <taxon>Pleosporomycetidae</taxon>
        <taxon>Pleosporales</taxon>
        <taxon>Pleosporales incertae sedis</taxon>
        <taxon>Massariosphaeria</taxon>
    </lineage>
</organism>
<feature type="domain" description="PAP-associated" evidence="6">
    <location>
        <begin position="520"/>
        <end position="578"/>
    </location>
</feature>
<dbReference type="Proteomes" id="UP000481861">
    <property type="component" value="Unassembled WGS sequence"/>
</dbReference>
<evidence type="ECO:0000256" key="1">
    <source>
        <dbReference type="ARBA" id="ARBA00008593"/>
    </source>
</evidence>
<dbReference type="Pfam" id="PF03828">
    <property type="entry name" value="PAP_assoc"/>
    <property type="match status" value="1"/>
</dbReference>
<keyword evidence="4" id="KW-0460">Magnesium</keyword>
<dbReference type="Gene3D" id="3.30.460.10">
    <property type="entry name" value="Beta Polymerase, domain 2"/>
    <property type="match status" value="1"/>
</dbReference>
<evidence type="ECO:0000259" key="6">
    <source>
        <dbReference type="Pfam" id="PF03828"/>
    </source>
</evidence>
<dbReference type="PANTHER" id="PTHR23092">
    <property type="entry name" value="POLY(A) RNA POLYMERASE"/>
    <property type="match status" value="1"/>
</dbReference>
<dbReference type="GO" id="GO:0010605">
    <property type="term" value="P:negative regulation of macromolecule metabolic process"/>
    <property type="evidence" value="ECO:0007669"/>
    <property type="project" value="UniProtKB-ARBA"/>
</dbReference>
<feature type="region of interest" description="Disordered" evidence="5">
    <location>
        <begin position="1"/>
        <end position="200"/>
    </location>
</feature>
<comment type="caution">
    <text evidence="8">The sequence shown here is derived from an EMBL/GenBank/DDBJ whole genome shotgun (WGS) entry which is preliminary data.</text>
</comment>
<gene>
    <name evidence="8" type="ORF">BDV95DRAFT_244021</name>
</gene>
<evidence type="ECO:0000256" key="3">
    <source>
        <dbReference type="ARBA" id="ARBA00022723"/>
    </source>
</evidence>
<feature type="compositionally biased region" description="Basic and acidic residues" evidence="5">
    <location>
        <begin position="1"/>
        <end position="14"/>
    </location>
</feature>
<protein>
    <recommendedName>
        <fullName evidence="2">polynucleotide adenylyltransferase</fullName>
        <ecNumber evidence="2">2.7.7.19</ecNumber>
    </recommendedName>
</protein>
<dbReference type="Gene3D" id="1.10.1410.10">
    <property type="match status" value="1"/>
</dbReference>
<evidence type="ECO:0000256" key="5">
    <source>
        <dbReference type="SAM" id="MobiDB-lite"/>
    </source>
</evidence>
<dbReference type="SUPFAM" id="SSF81301">
    <property type="entry name" value="Nucleotidyltransferase"/>
    <property type="match status" value="1"/>
</dbReference>
<feature type="compositionally biased region" description="Basic and acidic residues" evidence="5">
    <location>
        <begin position="126"/>
        <end position="143"/>
    </location>
</feature>
<dbReference type="GO" id="GO:0003729">
    <property type="term" value="F:mRNA binding"/>
    <property type="evidence" value="ECO:0007669"/>
    <property type="project" value="TreeGrafter"/>
</dbReference>
<keyword evidence="9" id="KW-1185">Reference proteome</keyword>
<dbReference type="AlphaFoldDB" id="A0A7C8HZ95"/>
<dbReference type="SUPFAM" id="SSF81631">
    <property type="entry name" value="PAP/OAS1 substrate-binding domain"/>
    <property type="match status" value="1"/>
</dbReference>
<reference evidence="8 9" key="1">
    <citation type="submission" date="2020-01" db="EMBL/GenBank/DDBJ databases">
        <authorList>
            <consortium name="DOE Joint Genome Institute"/>
            <person name="Haridas S."/>
            <person name="Albert R."/>
            <person name="Binder M."/>
            <person name="Bloem J."/>
            <person name="Labutti K."/>
            <person name="Salamov A."/>
            <person name="Andreopoulos B."/>
            <person name="Baker S.E."/>
            <person name="Barry K."/>
            <person name="Bills G."/>
            <person name="Bluhm B.H."/>
            <person name="Cannon C."/>
            <person name="Castanera R."/>
            <person name="Culley D.E."/>
            <person name="Daum C."/>
            <person name="Ezra D."/>
            <person name="Gonzalez J.B."/>
            <person name="Henrissat B."/>
            <person name="Kuo A."/>
            <person name="Liang C."/>
            <person name="Lipzen A."/>
            <person name="Lutzoni F."/>
            <person name="Magnuson J."/>
            <person name="Mondo S."/>
            <person name="Nolan M."/>
            <person name="Ohm R."/>
            <person name="Pangilinan J."/>
            <person name="Park H.-J.H."/>
            <person name="Ramirez L."/>
            <person name="Alfaro M."/>
            <person name="Sun H."/>
            <person name="Tritt A."/>
            <person name="Yoshinaga Y."/>
            <person name="Zwiers L.-H.L."/>
            <person name="Turgeon B.G."/>
            <person name="Goodwin S.B."/>
            <person name="Spatafora J.W."/>
            <person name="Crous P.W."/>
            <person name="Grigoriev I.V."/>
        </authorList>
    </citation>
    <scope>NUCLEOTIDE SEQUENCE [LARGE SCALE GENOMIC DNA]</scope>
    <source>
        <strain evidence="8 9">CBS 611.86</strain>
    </source>
</reference>
<evidence type="ECO:0000256" key="4">
    <source>
        <dbReference type="ARBA" id="ARBA00022842"/>
    </source>
</evidence>
<feature type="compositionally biased region" description="Basic and acidic residues" evidence="5">
    <location>
        <begin position="37"/>
        <end position="57"/>
    </location>
</feature>
<evidence type="ECO:0000256" key="2">
    <source>
        <dbReference type="ARBA" id="ARBA00012388"/>
    </source>
</evidence>
<dbReference type="InterPro" id="IPR002058">
    <property type="entry name" value="PAP_assoc"/>
</dbReference>
<dbReference type="EC" id="2.7.7.19" evidence="2"/>
<keyword evidence="3" id="KW-0479">Metal-binding</keyword>
<dbReference type="GO" id="GO:0005730">
    <property type="term" value="C:nucleolus"/>
    <property type="evidence" value="ECO:0007669"/>
    <property type="project" value="TreeGrafter"/>
</dbReference>
<evidence type="ECO:0000313" key="9">
    <source>
        <dbReference type="Proteomes" id="UP000481861"/>
    </source>
</evidence>
<dbReference type="OrthoDB" id="273917at2759"/>
<dbReference type="GO" id="GO:0031123">
    <property type="term" value="P:RNA 3'-end processing"/>
    <property type="evidence" value="ECO:0007669"/>
    <property type="project" value="TreeGrafter"/>
</dbReference>
<feature type="compositionally biased region" description="Polar residues" evidence="5">
    <location>
        <begin position="183"/>
        <end position="192"/>
    </location>
</feature>
<dbReference type="GO" id="GO:0046872">
    <property type="term" value="F:metal ion binding"/>
    <property type="evidence" value="ECO:0007669"/>
    <property type="project" value="UniProtKB-KW"/>
</dbReference>
<dbReference type="GO" id="GO:0043634">
    <property type="term" value="P:polyadenylation-dependent ncRNA catabolic process"/>
    <property type="evidence" value="ECO:0007669"/>
    <property type="project" value="TreeGrafter"/>
</dbReference>
<dbReference type="EMBL" id="JAADJZ010000030">
    <property type="protein sequence ID" value="KAF2865968.1"/>
    <property type="molecule type" value="Genomic_DNA"/>
</dbReference>
<feature type="domain" description="Poly(A) RNA polymerase mitochondrial-like central palm" evidence="7">
    <location>
        <begin position="321"/>
        <end position="462"/>
    </location>
</feature>
<sequence length="641" mass="71282">MGDSYRPSRSDRDGPPPALSDRISFRGGGGRSYADSYRPELDAPQRRQDDNRSHAHEFTFSAGPSNLQFAPTAPANSTSRRGRGRGGSSYPPPRDSDRRYSGNPQSGRRGANGYSRGGNRFFRQPAPHERPLLQSHDGEDNERVLGVAEGSNKFRSTDDMSDEEEIRYKIARGPSSIRADGSSVPQWSNPDPYTSAPPVDEKTGVKIDLVKWIQSKKNEDAEQAEAHNAVAANDDYISFGSLNDLGAPRGPANPLLAAQWSVEAAGLPQRPQQSGRPSKRKHAEPDREIIEEWLPDEDLHPAPWVIKRNYSHLIHTPISRLHNEILDFHEFVEPTDKDAEVRKSLVQRLQSALGNSRFPGQSSCLHCFGSYPAGLYLPTADMDLVYASNRHHAGGPPSIDFGDQRQVIRTLREAANALKHRGIAQNITCIHKAKVPIIKFVDQLTGIPVDISFENLSGVKAQSTFRRWKTEFPDLPPLVSLVKQFLVMRGLNEVHNGGLGGFTVICLVVTIIHLRSDKASLGDLFLDFLDFYGNKFDLASQRIIMKHPYIVDKGAYSIDGRAEKPTQLSIQDPNKSDNNISGGSHRAAYVFKIFSQAHKTLTDQMDILYDSGDGESSALQSIIGGNYDTYEKHWRRMEKVE</sequence>
<comment type="similarity">
    <text evidence="1">Belongs to the DNA polymerase type-B-like family.</text>
</comment>